<reference evidence="3" key="2">
    <citation type="submission" date="2022-06" db="UniProtKB">
        <authorList>
            <consortium name="EnsemblMetazoa"/>
        </authorList>
    </citation>
    <scope>IDENTIFICATION</scope>
</reference>
<sequence length="477" mass="53626">MPPETYLRSDHVVGDHLQTSSIPRCGRAATSHAGTNAIGVYHVSLKRQRLLPKNAHCSRDMFVIRSIKFWHNWKSLSLNQFIFLIIILQMHEVLAETDLLGTTTTNGITTINGTMCKKRWTCSSCTEATIPLCSWLDAKKMCVDNTAVKEQGRMVVTNGSSCPKFSVNNRVNASDDHQIITDSVTVNDTKTFPSYQPSGSSPSSNDSSPVHPTLDDGQVFGGVKSGGTNFWVHGQYFSGLRKVKYCVKNRYCCSTYCDVRNDTHMVCPTLRFTSDQKKEYLRFYAQKSNGIEYELELPDLDYHRYHDPEFTDYVLGGCCNVTLHGRHLDKGFNAEDLSIIVVGENSSFPCQITSLDSDQIICKVSQPSSSRLGPLTKQINIMVGDNLKVVRQSKQKYSYYKSPSTQILWPGVVTIGAYVSFIAVLCFALVFFRAKKDYDLLHLHGRQHLAEIRPLDEQNPNDYDDNGKPENMLLVPT</sequence>
<feature type="region of interest" description="Disordered" evidence="1">
    <location>
        <begin position="188"/>
        <end position="212"/>
    </location>
</feature>
<evidence type="ECO:0000256" key="1">
    <source>
        <dbReference type="SAM" id="MobiDB-lite"/>
    </source>
</evidence>
<accession>A0A8R2A4P3</accession>
<dbReference type="GeneID" id="100167195"/>
<proteinExistence type="predicted"/>
<evidence type="ECO:0000313" key="4">
    <source>
        <dbReference type="Proteomes" id="UP000007819"/>
    </source>
</evidence>
<dbReference type="AlphaFoldDB" id="A0A8R2A4P3"/>
<name>A0A8R2A4P3_ACYPI</name>
<dbReference type="CDD" id="cd00603">
    <property type="entry name" value="IPT_PCSR"/>
    <property type="match status" value="1"/>
</dbReference>
<dbReference type="RefSeq" id="XP_001947447.2">
    <property type="nucleotide sequence ID" value="XM_001947412.4"/>
</dbReference>
<keyword evidence="2" id="KW-1133">Transmembrane helix</keyword>
<dbReference type="OrthoDB" id="6620289at2759"/>
<evidence type="ECO:0008006" key="5">
    <source>
        <dbReference type="Google" id="ProtNLM"/>
    </source>
</evidence>
<feature type="transmembrane region" description="Helical" evidence="2">
    <location>
        <begin position="407"/>
        <end position="432"/>
    </location>
</feature>
<dbReference type="KEGG" id="api:100167195"/>
<keyword evidence="4" id="KW-1185">Reference proteome</keyword>
<reference evidence="4" key="1">
    <citation type="submission" date="2010-06" db="EMBL/GenBank/DDBJ databases">
        <authorList>
            <person name="Jiang H."/>
            <person name="Abraham K."/>
            <person name="Ali S."/>
            <person name="Alsbrooks S.L."/>
            <person name="Anim B.N."/>
            <person name="Anosike U.S."/>
            <person name="Attaway T."/>
            <person name="Bandaranaike D.P."/>
            <person name="Battles P.K."/>
            <person name="Bell S.N."/>
            <person name="Bell A.V."/>
            <person name="Beltran B."/>
            <person name="Bickham C."/>
            <person name="Bustamante Y."/>
            <person name="Caleb T."/>
            <person name="Canada A."/>
            <person name="Cardenas V."/>
            <person name="Carter K."/>
            <person name="Chacko J."/>
            <person name="Chandrabose M.N."/>
            <person name="Chavez D."/>
            <person name="Chavez A."/>
            <person name="Chen L."/>
            <person name="Chu H.-S."/>
            <person name="Claassen K.J."/>
            <person name="Cockrell R."/>
            <person name="Collins M."/>
            <person name="Cooper J.A."/>
            <person name="Cree A."/>
            <person name="Curry S.M."/>
            <person name="Da Y."/>
            <person name="Dao M.D."/>
            <person name="Das B."/>
            <person name="Davila M.-L."/>
            <person name="Davy-Carroll L."/>
            <person name="Denson S."/>
            <person name="Dinh H."/>
            <person name="Ebong V.E."/>
            <person name="Edwards J.R."/>
            <person name="Egan A."/>
            <person name="El-Daye J."/>
            <person name="Escobedo L."/>
            <person name="Fernandez S."/>
            <person name="Fernando P.R."/>
            <person name="Flagg N."/>
            <person name="Forbes L.D."/>
            <person name="Fowler R.G."/>
            <person name="Fu Q."/>
            <person name="Gabisi R.A."/>
            <person name="Ganer J."/>
            <person name="Garbino Pronczuk A."/>
            <person name="Garcia R.M."/>
            <person name="Garner T."/>
            <person name="Garrett T.E."/>
            <person name="Gonzalez D.A."/>
            <person name="Hamid H."/>
            <person name="Hawkins E.S."/>
            <person name="Hirani K."/>
            <person name="Hogues M.E."/>
            <person name="Hollins B."/>
            <person name="Hsiao C.-H."/>
            <person name="Jabil R."/>
            <person name="James M.L."/>
            <person name="Jhangiani S.N."/>
            <person name="Johnson B."/>
            <person name="Johnson Q."/>
            <person name="Joshi V."/>
            <person name="Kalu J.B."/>
            <person name="Kam C."/>
            <person name="Kashfia A."/>
            <person name="Keebler J."/>
            <person name="Kisamo H."/>
            <person name="Kovar C.L."/>
            <person name="Lago L.A."/>
            <person name="Lai C.-Y."/>
            <person name="Laidlaw J."/>
            <person name="Lara F."/>
            <person name="Le T.-K."/>
            <person name="Lee S.L."/>
            <person name="Legall F.H."/>
            <person name="Lemon S.J."/>
            <person name="Lewis L.R."/>
            <person name="Li B."/>
            <person name="Liu Y."/>
            <person name="Liu Y.-S."/>
            <person name="Lopez J."/>
            <person name="Lozado R.J."/>
            <person name="Lu J."/>
            <person name="Madu R.C."/>
            <person name="Maheshwari M."/>
            <person name="Maheshwari R."/>
            <person name="Malloy K."/>
            <person name="Martinez E."/>
            <person name="Mathew T."/>
            <person name="Mercado I.C."/>
            <person name="Mercado C."/>
            <person name="Meyer B."/>
            <person name="Montgomery K."/>
            <person name="Morgan M.B."/>
            <person name="Munidasa M."/>
            <person name="Nazareth L.V."/>
            <person name="Nelson J."/>
            <person name="Ng B.M."/>
            <person name="Nguyen N.B."/>
            <person name="Nguyen P.Q."/>
            <person name="Nguyen T."/>
            <person name="Obregon M."/>
            <person name="Okwuonu G.O."/>
            <person name="Onwere C.G."/>
            <person name="Orozco G."/>
            <person name="Parra A."/>
            <person name="Patel S."/>
            <person name="Patil S."/>
            <person name="Perez A."/>
            <person name="Perez Y."/>
            <person name="Pham C."/>
            <person name="Primus E.L."/>
            <person name="Pu L.-L."/>
            <person name="Puazo M."/>
            <person name="Qin X."/>
            <person name="Quiroz J.B."/>
            <person name="Reese J."/>
            <person name="Richards S."/>
            <person name="Rives C.M."/>
            <person name="Robberts R."/>
            <person name="Ruiz S.J."/>
            <person name="Ruiz M.J."/>
            <person name="Santibanez J."/>
            <person name="Schneider B.W."/>
            <person name="Sisson I."/>
            <person name="Smith M."/>
            <person name="Sodergren E."/>
            <person name="Song X.-Z."/>
            <person name="Song B.B."/>
            <person name="Summersgill H."/>
            <person name="Thelus R."/>
            <person name="Thornton R.D."/>
            <person name="Trejos Z.Y."/>
            <person name="Usmani K."/>
            <person name="Vattathil S."/>
            <person name="Villasana D."/>
            <person name="Walker D.L."/>
            <person name="Wang S."/>
            <person name="Wang K."/>
            <person name="White C.S."/>
            <person name="Williams A.C."/>
            <person name="Williamson J."/>
            <person name="Wilson K."/>
            <person name="Woghiren I.O."/>
            <person name="Woodworth J.R."/>
            <person name="Worley K.C."/>
            <person name="Wright R.A."/>
            <person name="Wu W."/>
            <person name="Young L."/>
            <person name="Zhang L."/>
            <person name="Zhang J."/>
            <person name="Zhu Y."/>
            <person name="Muzny D.M."/>
            <person name="Weinstock G."/>
            <person name="Gibbs R.A."/>
        </authorList>
    </citation>
    <scope>NUCLEOTIDE SEQUENCE [LARGE SCALE GENOMIC DNA]</scope>
    <source>
        <strain evidence="4">LSR1</strain>
    </source>
</reference>
<keyword evidence="2" id="KW-0812">Transmembrane</keyword>
<feature type="compositionally biased region" description="Low complexity" evidence="1">
    <location>
        <begin position="193"/>
        <end position="212"/>
    </location>
</feature>
<protein>
    <recommendedName>
        <fullName evidence="5">IPT/TIG domain-containing protein</fullName>
    </recommendedName>
</protein>
<evidence type="ECO:0000256" key="2">
    <source>
        <dbReference type="SAM" id="Phobius"/>
    </source>
</evidence>
<organism evidence="3 4">
    <name type="scientific">Acyrthosiphon pisum</name>
    <name type="common">Pea aphid</name>
    <dbReference type="NCBI Taxonomy" id="7029"/>
    <lineage>
        <taxon>Eukaryota</taxon>
        <taxon>Metazoa</taxon>
        <taxon>Ecdysozoa</taxon>
        <taxon>Arthropoda</taxon>
        <taxon>Hexapoda</taxon>
        <taxon>Insecta</taxon>
        <taxon>Pterygota</taxon>
        <taxon>Neoptera</taxon>
        <taxon>Paraneoptera</taxon>
        <taxon>Hemiptera</taxon>
        <taxon>Sternorrhyncha</taxon>
        <taxon>Aphidomorpha</taxon>
        <taxon>Aphidoidea</taxon>
        <taxon>Aphididae</taxon>
        <taxon>Macrosiphini</taxon>
        <taxon>Acyrthosiphon</taxon>
    </lineage>
</organism>
<feature type="region of interest" description="Disordered" evidence="1">
    <location>
        <begin position="454"/>
        <end position="477"/>
    </location>
</feature>
<dbReference type="Proteomes" id="UP000007819">
    <property type="component" value="Chromosome A1"/>
</dbReference>
<keyword evidence="2" id="KW-0472">Membrane</keyword>
<evidence type="ECO:0000313" key="3">
    <source>
        <dbReference type="EnsemblMetazoa" id="XP_001947447.2"/>
    </source>
</evidence>
<dbReference type="EnsemblMetazoa" id="XM_001947412.5">
    <property type="protein sequence ID" value="XP_001947447.2"/>
    <property type="gene ID" value="LOC100167195"/>
</dbReference>